<evidence type="ECO:0000313" key="2">
    <source>
        <dbReference type="Proteomes" id="UP000287651"/>
    </source>
</evidence>
<protein>
    <submittedName>
        <fullName evidence="1">Uncharacterized protein</fullName>
    </submittedName>
</protein>
<comment type="caution">
    <text evidence="1">The sequence shown here is derived from an EMBL/GenBank/DDBJ whole genome shotgun (WGS) entry which is preliminary data.</text>
</comment>
<dbReference type="AlphaFoldDB" id="A0A427AM39"/>
<dbReference type="Proteomes" id="UP000287651">
    <property type="component" value="Unassembled WGS sequence"/>
</dbReference>
<accession>A0A427AM39</accession>
<organism evidence="1 2">
    <name type="scientific">Ensete ventricosum</name>
    <name type="common">Abyssinian banana</name>
    <name type="synonym">Musa ensete</name>
    <dbReference type="NCBI Taxonomy" id="4639"/>
    <lineage>
        <taxon>Eukaryota</taxon>
        <taxon>Viridiplantae</taxon>
        <taxon>Streptophyta</taxon>
        <taxon>Embryophyta</taxon>
        <taxon>Tracheophyta</taxon>
        <taxon>Spermatophyta</taxon>
        <taxon>Magnoliopsida</taxon>
        <taxon>Liliopsida</taxon>
        <taxon>Zingiberales</taxon>
        <taxon>Musaceae</taxon>
        <taxon>Ensete</taxon>
    </lineage>
</organism>
<name>A0A427AM39_ENSVE</name>
<evidence type="ECO:0000313" key="1">
    <source>
        <dbReference type="EMBL" id="RRT77270.1"/>
    </source>
</evidence>
<proteinExistence type="predicted"/>
<sequence>MVDDVDLHVEQVGAAKVGLGVGNVGGIGFEEGIMEHYPRGGVASTNTCNLCIVMGYDERPNLIDQGCSGSDGSIATNMKLMSYSAGFFPLPKATILVNEGRGDRLVHIMRRRL</sequence>
<gene>
    <name evidence="1" type="ORF">B296_00000026</name>
</gene>
<dbReference type="EMBL" id="AMZH03001974">
    <property type="protein sequence ID" value="RRT77270.1"/>
    <property type="molecule type" value="Genomic_DNA"/>
</dbReference>
<reference evidence="1 2" key="1">
    <citation type="journal article" date="2014" name="Agronomy (Basel)">
        <title>A Draft Genome Sequence for Ensete ventricosum, the Drought-Tolerant Tree Against Hunger.</title>
        <authorList>
            <person name="Harrison J."/>
            <person name="Moore K.A."/>
            <person name="Paszkiewicz K."/>
            <person name="Jones T."/>
            <person name="Grant M."/>
            <person name="Ambacheew D."/>
            <person name="Muzemil S."/>
            <person name="Studholme D.J."/>
        </authorList>
    </citation>
    <scope>NUCLEOTIDE SEQUENCE [LARGE SCALE GENOMIC DNA]</scope>
</reference>